<protein>
    <submittedName>
        <fullName evidence="2">UDP-N-acetyl-D-glucosamine 2-epimerase, UDP-hydrolysing</fullName>
        <ecNumber evidence="2">3.1.4.-</ecNumber>
        <ecNumber evidence="2">5.1.3.-</ecNumber>
    </submittedName>
</protein>
<gene>
    <name evidence="2" type="primary">neuC</name>
    <name evidence="2" type="ORF">LEP1GSC108_2422</name>
</gene>
<keyword evidence="2" id="KW-0378">Hydrolase</keyword>
<dbReference type="GO" id="GO:0004553">
    <property type="term" value="F:hydrolase activity, hydrolyzing O-glycosyl compounds"/>
    <property type="evidence" value="ECO:0007669"/>
    <property type="project" value="InterPro"/>
</dbReference>
<dbReference type="Pfam" id="PF02350">
    <property type="entry name" value="Epimerase_2"/>
    <property type="match status" value="1"/>
</dbReference>
<dbReference type="AlphaFoldDB" id="M6QPN1"/>
<dbReference type="SUPFAM" id="SSF53756">
    <property type="entry name" value="UDP-Glycosyltransferase/glycogen phosphorylase"/>
    <property type="match status" value="1"/>
</dbReference>
<dbReference type="PANTHER" id="PTHR43174">
    <property type="entry name" value="UDP-N-ACETYLGLUCOSAMINE 2-EPIMERASE"/>
    <property type="match status" value="1"/>
</dbReference>
<dbReference type="PANTHER" id="PTHR43174:SF3">
    <property type="entry name" value="UDP-N-ACETYLGLUCOSAMINE 2-EPIMERASE"/>
    <property type="match status" value="1"/>
</dbReference>
<sequence>MLKRKICVVTGTRAEYGLLYWLMKEIEADSDLELQIIATGMHLSTEFGLTYKQIEQDGFKINTKVEMLLSSDTAVGITKSMGLGIISFAEAFENLRPDVLILLGDRFELLAAAQAAMVAKIPIGHISGGELTEAAFDEGIRHAITKLSHLHFVAAEPYRKRVIQMGEQPDCVFNFGDPGLDHLSKMNWMEKEELSFELGIELKAPIFLVTYHPVTLEDNEPTETMSELLNALEEFSEATIIFTYPNADTGGRGLIHQINSFVSKNLKNTRAFVSLGQRKYLSLMRFANVVIGNSSSGLTEAPALKKATVNIGDRQKGRLKASSIIDCIEKKEFIVSGIKKALSIEHEEIVKKSTSLYDYGNVSVRIKEKLKTFPLRIKKPFFDLEHRY</sequence>
<proteinExistence type="predicted"/>
<keyword evidence="3" id="KW-1185">Reference proteome</keyword>
<accession>M6QPN1</accession>
<dbReference type="InterPro" id="IPR029767">
    <property type="entry name" value="WecB-like"/>
</dbReference>
<comment type="caution">
    <text evidence="2">The sequence shown here is derived from an EMBL/GenBank/DDBJ whole genome shotgun (WGS) entry which is preliminary data.</text>
</comment>
<dbReference type="Proteomes" id="UP000012118">
    <property type="component" value="Unassembled WGS sequence"/>
</dbReference>
<dbReference type="CDD" id="cd03786">
    <property type="entry name" value="GTB_UDP-GlcNAc_2-Epimerase"/>
    <property type="match status" value="1"/>
</dbReference>
<evidence type="ECO:0000313" key="3">
    <source>
        <dbReference type="Proteomes" id="UP000012118"/>
    </source>
</evidence>
<dbReference type="EMBL" id="AHNU02000039">
    <property type="protein sequence ID" value="EMN90827.1"/>
    <property type="molecule type" value="Genomic_DNA"/>
</dbReference>
<evidence type="ECO:0000313" key="2">
    <source>
        <dbReference type="EMBL" id="EMN90827.1"/>
    </source>
</evidence>
<name>M6QPN1_9LEPT</name>
<dbReference type="GO" id="GO:0006047">
    <property type="term" value="P:UDP-N-acetylglucosamine metabolic process"/>
    <property type="evidence" value="ECO:0007669"/>
    <property type="project" value="InterPro"/>
</dbReference>
<dbReference type="EC" id="3.1.4.-" evidence="2"/>
<dbReference type="NCBIfam" id="TIGR03568">
    <property type="entry name" value="NeuC_NnaA"/>
    <property type="match status" value="1"/>
</dbReference>
<dbReference type="InterPro" id="IPR020004">
    <property type="entry name" value="UDP-GlcNAc_Epase"/>
</dbReference>
<keyword evidence="2" id="KW-0413">Isomerase</keyword>
<dbReference type="Gene3D" id="3.40.50.2000">
    <property type="entry name" value="Glycogen Phosphorylase B"/>
    <property type="match status" value="2"/>
</dbReference>
<evidence type="ECO:0000259" key="1">
    <source>
        <dbReference type="Pfam" id="PF02350"/>
    </source>
</evidence>
<dbReference type="GO" id="GO:0016853">
    <property type="term" value="F:isomerase activity"/>
    <property type="evidence" value="ECO:0007669"/>
    <property type="project" value="UniProtKB-KW"/>
</dbReference>
<dbReference type="InterPro" id="IPR003331">
    <property type="entry name" value="UDP_GlcNAc_Epimerase_2_dom"/>
</dbReference>
<dbReference type="EC" id="5.1.3.-" evidence="2"/>
<feature type="domain" description="UDP-N-acetylglucosamine 2-epimerase" evidence="1">
    <location>
        <begin position="24"/>
        <end position="371"/>
    </location>
</feature>
<organism evidence="2 3">
    <name type="scientific">Leptospira weilii str. UI 13098</name>
    <dbReference type="NCBI Taxonomy" id="1088542"/>
    <lineage>
        <taxon>Bacteria</taxon>
        <taxon>Pseudomonadati</taxon>
        <taxon>Spirochaetota</taxon>
        <taxon>Spirochaetia</taxon>
        <taxon>Leptospirales</taxon>
        <taxon>Leptospiraceae</taxon>
        <taxon>Leptospira</taxon>
    </lineage>
</organism>
<reference evidence="2 3" key="1">
    <citation type="submission" date="2013-01" db="EMBL/GenBank/DDBJ databases">
        <authorList>
            <person name="Harkins D.M."/>
            <person name="Durkin A.S."/>
            <person name="Brinkac L.M."/>
            <person name="Haft D.H."/>
            <person name="Selengut J.D."/>
            <person name="Sanka R."/>
            <person name="DePew J."/>
            <person name="Purushe J."/>
            <person name="Chanthongthip A."/>
            <person name="Lattana O."/>
            <person name="Phetsouvanh R."/>
            <person name="Newton P.N."/>
            <person name="Vinetz J.M."/>
            <person name="Sutton G.G."/>
            <person name="Nierman W.C."/>
            <person name="Fouts D.E."/>
        </authorList>
    </citation>
    <scope>NUCLEOTIDE SEQUENCE [LARGE SCALE GENOMIC DNA]</scope>
    <source>
        <strain evidence="2 3">UI 13098</strain>
    </source>
</reference>